<accession>A0A8J8SUE6</accession>
<evidence type="ECO:0000313" key="1">
    <source>
        <dbReference type="EMBL" id="TNV71075.1"/>
    </source>
</evidence>
<sequence>MSPSSGAKPENTSGPVGVCAALPFPKATSRARGAKSSAAPEAFAAAVASARIASISLSSTLVRVTAPDAIEPAIATNEITVTLRCWITPFVVRVLLAQRRLACVLSWTTTMQSSVVERARIFSTRS</sequence>
<dbReference type="EMBL" id="RRYP01030802">
    <property type="protein sequence ID" value="TNV71075.1"/>
    <property type="molecule type" value="Genomic_DNA"/>
</dbReference>
<keyword evidence="2" id="KW-1185">Reference proteome</keyword>
<proteinExistence type="predicted"/>
<gene>
    <name evidence="1" type="ORF">FGO68_gene2889</name>
</gene>
<name>A0A8J8SUE6_HALGN</name>
<comment type="caution">
    <text evidence="1">The sequence shown here is derived from an EMBL/GenBank/DDBJ whole genome shotgun (WGS) entry which is preliminary data.</text>
</comment>
<dbReference type="Proteomes" id="UP000785679">
    <property type="component" value="Unassembled WGS sequence"/>
</dbReference>
<evidence type="ECO:0000313" key="2">
    <source>
        <dbReference type="Proteomes" id="UP000785679"/>
    </source>
</evidence>
<organism evidence="1 2">
    <name type="scientific">Halteria grandinella</name>
    <dbReference type="NCBI Taxonomy" id="5974"/>
    <lineage>
        <taxon>Eukaryota</taxon>
        <taxon>Sar</taxon>
        <taxon>Alveolata</taxon>
        <taxon>Ciliophora</taxon>
        <taxon>Intramacronucleata</taxon>
        <taxon>Spirotrichea</taxon>
        <taxon>Stichotrichia</taxon>
        <taxon>Sporadotrichida</taxon>
        <taxon>Halteriidae</taxon>
        <taxon>Halteria</taxon>
    </lineage>
</organism>
<protein>
    <submittedName>
        <fullName evidence="1">Uncharacterized protein</fullName>
    </submittedName>
</protein>
<dbReference type="AlphaFoldDB" id="A0A8J8SUE6"/>
<reference evidence="1" key="1">
    <citation type="submission" date="2019-06" db="EMBL/GenBank/DDBJ databases">
        <authorList>
            <person name="Zheng W."/>
        </authorList>
    </citation>
    <scope>NUCLEOTIDE SEQUENCE</scope>
    <source>
        <strain evidence="1">QDHG01</strain>
    </source>
</reference>